<dbReference type="PANTHER" id="PTHR43649">
    <property type="entry name" value="ARABINOSE-BINDING PROTEIN-RELATED"/>
    <property type="match status" value="1"/>
</dbReference>
<keyword evidence="2" id="KW-0732">Signal</keyword>
<evidence type="ECO:0000256" key="2">
    <source>
        <dbReference type="SAM" id="SignalP"/>
    </source>
</evidence>
<dbReference type="PROSITE" id="PS51318">
    <property type="entry name" value="TAT"/>
    <property type="match status" value="1"/>
</dbReference>
<dbReference type="OrthoDB" id="2644341at2"/>
<dbReference type="InterPro" id="IPR006059">
    <property type="entry name" value="SBP"/>
</dbReference>
<accession>A0A1G9CW70</accession>
<dbReference type="Proteomes" id="UP000198662">
    <property type="component" value="Unassembled WGS sequence"/>
</dbReference>
<evidence type="ECO:0000313" key="4">
    <source>
        <dbReference type="Proteomes" id="UP000198662"/>
    </source>
</evidence>
<keyword evidence="4" id="KW-1185">Reference proteome</keyword>
<dbReference type="AlphaFoldDB" id="A0A1G9CW70"/>
<dbReference type="RefSeq" id="WP_091042289.1">
    <property type="nucleotide sequence ID" value="NZ_FNGF01000001.1"/>
</dbReference>
<dbReference type="SUPFAM" id="SSF53850">
    <property type="entry name" value="Periplasmic binding protein-like II"/>
    <property type="match status" value="1"/>
</dbReference>
<evidence type="ECO:0000313" key="3">
    <source>
        <dbReference type="EMBL" id="SDK55902.1"/>
    </source>
</evidence>
<name>A0A1G9CW70_9ACTN</name>
<dbReference type="STRING" id="380244.SAMN05216298_0541"/>
<reference evidence="4" key="1">
    <citation type="submission" date="2016-10" db="EMBL/GenBank/DDBJ databases">
        <authorList>
            <person name="Varghese N."/>
            <person name="Submissions S."/>
        </authorList>
    </citation>
    <scope>NUCLEOTIDE SEQUENCE [LARGE SCALE GENOMIC DNA]</scope>
    <source>
        <strain evidence="4">CGMCC 4.3147</strain>
    </source>
</reference>
<dbReference type="Gene3D" id="3.40.190.10">
    <property type="entry name" value="Periplasmic binding protein-like II"/>
    <property type="match status" value="1"/>
</dbReference>
<proteinExistence type="predicted"/>
<dbReference type="PROSITE" id="PS51257">
    <property type="entry name" value="PROKAR_LIPOPROTEIN"/>
    <property type="match status" value="1"/>
</dbReference>
<sequence>MMKLSRRHVLAAGSTGAVAALAGTAACSDPGASGGATDDLDPSADVTISVGDQPTEDKPEELAAFNERVDEFEAANGNITLEPTAEVWEAQTFQAKLAGGTLPTVMGVSLTYSYELIENGQLPDMTPYLEELELLDELNPLALDNVKDDDGNVYTIPTGLFSVGIAYNRNIFEQAGLDPDTPPATWDEVRSFAQQIKAAVPGVTPYAQMTTNNTGGWMLTTMTYSNGGRIQDDAGTESVMGEETIAALQLLHDMRWVDDTMGREFLYDQEGVRQAFAGGTIGMVLQAPDAYNTLVRDYDFDPAHFGIGQLPQGGSGNNGTLTGGTLKLFDAKATPNQLLAAAKWIKFYEFDKFYDEAAALADAESNAAEGNPVGLPGLPPVSQEIYDRYLGWIEPHINVPLEQFASYTSSTLELIAEPPAGTQQTYAALDPVVQQILTDENADIAQAVADASEILNGIIEQAAR</sequence>
<organism evidence="3 4">
    <name type="scientific">Glycomyces sambucus</name>
    <dbReference type="NCBI Taxonomy" id="380244"/>
    <lineage>
        <taxon>Bacteria</taxon>
        <taxon>Bacillati</taxon>
        <taxon>Actinomycetota</taxon>
        <taxon>Actinomycetes</taxon>
        <taxon>Glycomycetales</taxon>
        <taxon>Glycomycetaceae</taxon>
        <taxon>Glycomyces</taxon>
    </lineage>
</organism>
<evidence type="ECO:0000256" key="1">
    <source>
        <dbReference type="SAM" id="MobiDB-lite"/>
    </source>
</evidence>
<gene>
    <name evidence="3" type="ORF">SAMN05216298_0541</name>
</gene>
<feature type="signal peptide" evidence="2">
    <location>
        <begin position="1"/>
        <end position="19"/>
    </location>
</feature>
<protein>
    <submittedName>
        <fullName evidence="3">ABC-type glycerol-3-phosphate transport system, substrate-binding protein</fullName>
    </submittedName>
</protein>
<dbReference type="Pfam" id="PF01547">
    <property type="entry name" value="SBP_bac_1"/>
    <property type="match status" value="1"/>
</dbReference>
<feature type="chain" id="PRO_5039251529" evidence="2">
    <location>
        <begin position="20"/>
        <end position="464"/>
    </location>
</feature>
<dbReference type="PANTHER" id="PTHR43649:SF16">
    <property type="entry name" value="SUGAR-BINDING LIPOPROTEIN"/>
    <property type="match status" value="1"/>
</dbReference>
<dbReference type="EMBL" id="FNGF01000001">
    <property type="protein sequence ID" value="SDK55902.1"/>
    <property type="molecule type" value="Genomic_DNA"/>
</dbReference>
<feature type="region of interest" description="Disordered" evidence="1">
    <location>
        <begin position="28"/>
        <end position="57"/>
    </location>
</feature>
<dbReference type="InterPro" id="IPR050490">
    <property type="entry name" value="Bact_solute-bd_prot1"/>
</dbReference>
<dbReference type="InterPro" id="IPR006311">
    <property type="entry name" value="TAT_signal"/>
</dbReference>